<feature type="transmembrane region" description="Helical" evidence="17">
    <location>
        <begin position="79"/>
        <end position="104"/>
    </location>
</feature>
<dbReference type="InterPro" id="IPR043130">
    <property type="entry name" value="CDP-OH_PTrfase_TM_dom"/>
</dbReference>
<evidence type="ECO:0000313" key="18">
    <source>
        <dbReference type="EMBL" id="MDG0816685.1"/>
    </source>
</evidence>
<dbReference type="InterPro" id="IPR050324">
    <property type="entry name" value="CDP-alcohol_PTase-I"/>
</dbReference>
<keyword evidence="11 17" id="KW-0472">Membrane</keyword>
<feature type="transmembrane region" description="Helical" evidence="17">
    <location>
        <begin position="134"/>
        <end position="152"/>
    </location>
</feature>
<evidence type="ECO:0000256" key="12">
    <source>
        <dbReference type="ARBA" id="ARBA00023209"/>
    </source>
</evidence>
<dbReference type="InterPro" id="IPR004570">
    <property type="entry name" value="Phosphatidylglycerol_P_synth"/>
</dbReference>
<comment type="catalytic activity">
    <reaction evidence="14">
        <text>a CDP-1,2-diacyl-sn-glycerol + sn-glycerol 3-phosphate = a 1,2-diacyl-sn-glycero-3-phospho-(1'-sn-glycero-3'-phosphate) + CMP + H(+)</text>
        <dbReference type="Rhea" id="RHEA:12593"/>
        <dbReference type="ChEBI" id="CHEBI:15378"/>
        <dbReference type="ChEBI" id="CHEBI:57597"/>
        <dbReference type="ChEBI" id="CHEBI:58332"/>
        <dbReference type="ChEBI" id="CHEBI:60110"/>
        <dbReference type="ChEBI" id="CHEBI:60377"/>
        <dbReference type="EC" id="2.7.8.5"/>
    </reaction>
</comment>
<evidence type="ECO:0000256" key="8">
    <source>
        <dbReference type="ARBA" id="ARBA00022692"/>
    </source>
</evidence>
<feature type="transmembrane region" description="Helical" evidence="17">
    <location>
        <begin position="21"/>
        <end position="48"/>
    </location>
</feature>
<keyword evidence="6" id="KW-0444">Lipid biosynthesis</keyword>
<feature type="transmembrane region" description="Helical" evidence="17">
    <location>
        <begin position="158"/>
        <end position="179"/>
    </location>
</feature>
<keyword evidence="7 16" id="KW-0808">Transferase</keyword>
<evidence type="ECO:0000256" key="17">
    <source>
        <dbReference type="SAM" id="Phobius"/>
    </source>
</evidence>
<keyword evidence="9 17" id="KW-1133">Transmembrane helix</keyword>
<dbReference type="EMBL" id="JANRMI010000002">
    <property type="protein sequence ID" value="MDG0816685.1"/>
    <property type="molecule type" value="Genomic_DNA"/>
</dbReference>
<evidence type="ECO:0000256" key="3">
    <source>
        <dbReference type="ARBA" id="ARBA00010441"/>
    </source>
</evidence>
<dbReference type="EC" id="2.7.8.5" evidence="4 15"/>
<evidence type="ECO:0000256" key="1">
    <source>
        <dbReference type="ARBA" id="ARBA00004141"/>
    </source>
</evidence>
<reference evidence="18" key="1">
    <citation type="submission" date="2022-08" db="EMBL/GenBank/DDBJ databases">
        <title>Novel Bdellovibrio Species Isolated from Svalbard: Designation Bdellovibrio svalbardensis.</title>
        <authorList>
            <person name="Mitchell R.J."/>
            <person name="Choi S.Y."/>
        </authorList>
    </citation>
    <scope>NUCLEOTIDE SEQUENCE</scope>
    <source>
        <strain evidence="18">PAP01</strain>
    </source>
</reference>
<dbReference type="Gene3D" id="1.20.120.1760">
    <property type="match status" value="1"/>
</dbReference>
<evidence type="ECO:0000256" key="13">
    <source>
        <dbReference type="ARBA" id="ARBA00023264"/>
    </source>
</evidence>
<keyword evidence="12" id="KW-0594">Phospholipid biosynthesis</keyword>
<organism evidence="18 19">
    <name type="scientific">Bdellovibrio svalbardensis</name>
    <dbReference type="NCBI Taxonomy" id="2972972"/>
    <lineage>
        <taxon>Bacteria</taxon>
        <taxon>Pseudomonadati</taxon>
        <taxon>Bdellovibrionota</taxon>
        <taxon>Bdellovibrionia</taxon>
        <taxon>Bdellovibrionales</taxon>
        <taxon>Pseudobdellovibrionaceae</taxon>
        <taxon>Bdellovibrio</taxon>
    </lineage>
</organism>
<sequence>MATITEWQRNLPTRITMSRIFMVPLIVAAMWPNTLTWNIVAAVLFMAASSTDYFDGYYARKYKAVSNFGKFMDPIADKILVTSVLAMLLALGKIDAWMVIIILARDNFIGGIRSVAAADQIIIDAKPAGKWKTAMQMIAIPIVIIGNMEPYLPYLDKIGYGVLWVSVILSITSGIEYYLGFLKNRKSA</sequence>
<evidence type="ECO:0000256" key="6">
    <source>
        <dbReference type="ARBA" id="ARBA00022516"/>
    </source>
</evidence>
<accession>A0ABT6DIL3</accession>
<evidence type="ECO:0000256" key="11">
    <source>
        <dbReference type="ARBA" id="ARBA00023136"/>
    </source>
</evidence>
<keyword evidence="10" id="KW-0443">Lipid metabolism</keyword>
<dbReference type="Pfam" id="PF01066">
    <property type="entry name" value="CDP-OH_P_transf"/>
    <property type="match status" value="1"/>
</dbReference>
<evidence type="ECO:0000256" key="14">
    <source>
        <dbReference type="ARBA" id="ARBA00048586"/>
    </source>
</evidence>
<evidence type="ECO:0000256" key="16">
    <source>
        <dbReference type="RuleBase" id="RU003750"/>
    </source>
</evidence>
<dbReference type="GO" id="GO:0008444">
    <property type="term" value="F:CDP-diacylglycerol-glycerol-3-phosphate 3-phosphatidyltransferase activity"/>
    <property type="evidence" value="ECO:0007669"/>
    <property type="project" value="UniProtKB-EC"/>
</dbReference>
<dbReference type="PANTHER" id="PTHR14269:SF62">
    <property type="entry name" value="CDP-DIACYLGLYCEROL--GLYCEROL-3-PHOSPHATE 3-PHOSPHATIDYLTRANSFERASE 1, CHLOROPLASTIC"/>
    <property type="match status" value="1"/>
</dbReference>
<evidence type="ECO:0000256" key="10">
    <source>
        <dbReference type="ARBA" id="ARBA00023098"/>
    </source>
</evidence>
<dbReference type="Proteomes" id="UP001152321">
    <property type="component" value="Unassembled WGS sequence"/>
</dbReference>
<keyword evidence="13" id="KW-1208">Phospholipid metabolism</keyword>
<dbReference type="InterPro" id="IPR048254">
    <property type="entry name" value="CDP_ALCOHOL_P_TRANSF_CS"/>
</dbReference>
<keyword evidence="19" id="KW-1185">Reference proteome</keyword>
<name>A0ABT6DIL3_9BACT</name>
<evidence type="ECO:0000256" key="7">
    <source>
        <dbReference type="ARBA" id="ARBA00022679"/>
    </source>
</evidence>
<dbReference type="RefSeq" id="WP_277578160.1">
    <property type="nucleotide sequence ID" value="NZ_JANRMI010000002.1"/>
</dbReference>
<dbReference type="PANTHER" id="PTHR14269">
    <property type="entry name" value="CDP-DIACYLGLYCEROL--GLYCEROL-3-PHOSPHATE 3-PHOSPHATIDYLTRANSFERASE-RELATED"/>
    <property type="match status" value="1"/>
</dbReference>
<dbReference type="PIRSF" id="PIRSF000847">
    <property type="entry name" value="Phos_ph_gly_syn"/>
    <property type="match status" value="1"/>
</dbReference>
<comment type="pathway">
    <text evidence="2">Phospholipid metabolism; phosphatidylglycerol biosynthesis; phosphatidylglycerol from CDP-diacylglycerol: step 1/2.</text>
</comment>
<comment type="subcellular location">
    <subcellularLocation>
        <location evidence="1">Membrane</location>
        <topology evidence="1">Multi-pass membrane protein</topology>
    </subcellularLocation>
</comment>
<evidence type="ECO:0000256" key="2">
    <source>
        <dbReference type="ARBA" id="ARBA00005042"/>
    </source>
</evidence>
<dbReference type="InterPro" id="IPR000462">
    <property type="entry name" value="CDP-OH_P_trans"/>
</dbReference>
<dbReference type="PROSITE" id="PS00379">
    <property type="entry name" value="CDP_ALCOHOL_P_TRANSF"/>
    <property type="match status" value="1"/>
</dbReference>
<evidence type="ECO:0000256" key="9">
    <source>
        <dbReference type="ARBA" id="ARBA00022989"/>
    </source>
</evidence>
<evidence type="ECO:0000256" key="15">
    <source>
        <dbReference type="NCBIfam" id="TIGR00560"/>
    </source>
</evidence>
<protein>
    <recommendedName>
        <fullName evidence="5 15">CDP-diacylglycerol--glycerol-3-phosphate 3-phosphatidyltransferase</fullName>
        <ecNumber evidence="4 15">2.7.8.5</ecNumber>
    </recommendedName>
</protein>
<evidence type="ECO:0000256" key="4">
    <source>
        <dbReference type="ARBA" id="ARBA00013170"/>
    </source>
</evidence>
<comment type="caution">
    <text evidence="18">The sequence shown here is derived from an EMBL/GenBank/DDBJ whole genome shotgun (WGS) entry which is preliminary data.</text>
</comment>
<proteinExistence type="inferred from homology"/>
<comment type="similarity">
    <text evidence="3 16">Belongs to the CDP-alcohol phosphatidyltransferase class-I family.</text>
</comment>
<dbReference type="NCBIfam" id="TIGR00560">
    <property type="entry name" value="pgsA"/>
    <property type="match status" value="1"/>
</dbReference>
<keyword evidence="8 17" id="KW-0812">Transmembrane</keyword>
<evidence type="ECO:0000313" key="19">
    <source>
        <dbReference type="Proteomes" id="UP001152321"/>
    </source>
</evidence>
<gene>
    <name evidence="18" type="primary">pgsA</name>
    <name evidence="18" type="ORF">NWE73_09935</name>
</gene>
<evidence type="ECO:0000256" key="5">
    <source>
        <dbReference type="ARBA" id="ARBA00014944"/>
    </source>
</evidence>